<accession>A0A517DPT4</accession>
<dbReference type="RefSeq" id="WP_144348980.1">
    <property type="nucleotide sequence ID" value="NZ_CP036259.1"/>
</dbReference>
<comment type="similarity">
    <text evidence="7">Belongs to the binding-protein-dependent transport system permease family.</text>
</comment>
<name>A0A517DPT4_9FIRM</name>
<protein>
    <submittedName>
        <fullName evidence="9">L-cystine transport system permease protein TcyL</fullName>
    </submittedName>
</protein>
<dbReference type="Pfam" id="PF00528">
    <property type="entry name" value="BPD_transp_1"/>
    <property type="match status" value="1"/>
</dbReference>
<feature type="transmembrane region" description="Helical" evidence="7">
    <location>
        <begin position="25"/>
        <end position="48"/>
    </location>
</feature>
<dbReference type="InterPro" id="IPR043429">
    <property type="entry name" value="ArtM/GltK/GlnP/TcyL/YhdX-like"/>
</dbReference>
<proteinExistence type="inferred from homology"/>
<dbReference type="OrthoDB" id="9787841at2"/>
<evidence type="ECO:0000256" key="5">
    <source>
        <dbReference type="ARBA" id="ARBA00022989"/>
    </source>
</evidence>
<organism evidence="9 10">
    <name type="scientific">Sporomusa termitida</name>
    <dbReference type="NCBI Taxonomy" id="2377"/>
    <lineage>
        <taxon>Bacteria</taxon>
        <taxon>Bacillati</taxon>
        <taxon>Bacillota</taxon>
        <taxon>Negativicutes</taxon>
        <taxon>Selenomonadales</taxon>
        <taxon>Sporomusaceae</taxon>
        <taxon>Sporomusa</taxon>
    </lineage>
</organism>
<evidence type="ECO:0000256" key="3">
    <source>
        <dbReference type="ARBA" id="ARBA00022475"/>
    </source>
</evidence>
<reference evidence="9 10" key="1">
    <citation type="submission" date="2019-02" db="EMBL/GenBank/DDBJ databases">
        <title>Closed genome of Sporomusa termitida DSM 4440.</title>
        <authorList>
            <person name="Poehlein A."/>
            <person name="Daniel R."/>
        </authorList>
    </citation>
    <scope>NUCLEOTIDE SEQUENCE [LARGE SCALE GENOMIC DNA]</scope>
    <source>
        <strain evidence="9 10">DSM 4440</strain>
    </source>
</reference>
<evidence type="ECO:0000256" key="6">
    <source>
        <dbReference type="ARBA" id="ARBA00023136"/>
    </source>
</evidence>
<dbReference type="InterPro" id="IPR000515">
    <property type="entry name" value="MetI-like"/>
</dbReference>
<dbReference type="Proteomes" id="UP000320776">
    <property type="component" value="Chromosome"/>
</dbReference>
<evidence type="ECO:0000256" key="1">
    <source>
        <dbReference type="ARBA" id="ARBA00004651"/>
    </source>
</evidence>
<feature type="transmembrane region" description="Helical" evidence="7">
    <location>
        <begin position="97"/>
        <end position="116"/>
    </location>
</feature>
<dbReference type="PANTHER" id="PTHR30614:SF45">
    <property type="entry name" value="L-CYSTINE TRANSPORT SYSTEM PERMEASE PROTEIN TCYL"/>
    <property type="match status" value="1"/>
</dbReference>
<feature type="transmembrane region" description="Helical" evidence="7">
    <location>
        <begin position="197"/>
        <end position="216"/>
    </location>
</feature>
<gene>
    <name evidence="9" type="primary">tcyL</name>
    <name evidence="9" type="ORF">SPTER_05900</name>
</gene>
<dbReference type="PROSITE" id="PS50928">
    <property type="entry name" value="ABC_TM1"/>
    <property type="match status" value="1"/>
</dbReference>
<keyword evidence="5 7" id="KW-1133">Transmembrane helix</keyword>
<dbReference type="PANTHER" id="PTHR30614">
    <property type="entry name" value="MEMBRANE COMPONENT OF AMINO ACID ABC TRANSPORTER"/>
    <property type="match status" value="1"/>
</dbReference>
<evidence type="ECO:0000256" key="4">
    <source>
        <dbReference type="ARBA" id="ARBA00022692"/>
    </source>
</evidence>
<dbReference type="Gene3D" id="1.10.3720.10">
    <property type="entry name" value="MetI-like"/>
    <property type="match status" value="1"/>
</dbReference>
<dbReference type="EMBL" id="CP036259">
    <property type="protein sequence ID" value="QDR79317.1"/>
    <property type="molecule type" value="Genomic_DNA"/>
</dbReference>
<dbReference type="InterPro" id="IPR010065">
    <property type="entry name" value="AA_ABC_transptr_permease_3TM"/>
</dbReference>
<feature type="transmembrane region" description="Helical" evidence="7">
    <location>
        <begin position="69"/>
        <end position="91"/>
    </location>
</feature>
<feature type="domain" description="ABC transmembrane type-1" evidence="8">
    <location>
        <begin position="21"/>
        <end position="216"/>
    </location>
</feature>
<comment type="subcellular location">
    <subcellularLocation>
        <location evidence="1 7">Cell membrane</location>
        <topology evidence="1 7">Multi-pass membrane protein</topology>
    </subcellularLocation>
</comment>
<keyword evidence="3" id="KW-1003">Cell membrane</keyword>
<evidence type="ECO:0000313" key="10">
    <source>
        <dbReference type="Proteomes" id="UP000320776"/>
    </source>
</evidence>
<keyword evidence="4 7" id="KW-0812">Transmembrane</keyword>
<evidence type="ECO:0000259" key="8">
    <source>
        <dbReference type="PROSITE" id="PS50928"/>
    </source>
</evidence>
<sequence length="245" mass="26664">MENIFLFSLFLDSFPQLLSRLHITVAIVVVALFFGMILGTGIAITRLYKIPVLSQLATAYVSFIRGIPILVLLFIVYIGAPLVAGAFGANINRWDTLIFVMITYIMNSAAFLSEIVRSAVAGVEKGQMEAALSVGMTRWQAFHRIVAPQAIQIAIPALGNTVVSLLKDTSLAYTLGVIDVIGIIQAISSSTHRSLEAYTAAAVIFFVLSFALERFFKWLERRIGINNTIPSAKGAINNKIAVVGR</sequence>
<dbReference type="GO" id="GO:0043190">
    <property type="term" value="C:ATP-binding cassette (ABC) transporter complex"/>
    <property type="evidence" value="ECO:0007669"/>
    <property type="project" value="InterPro"/>
</dbReference>
<keyword evidence="2 7" id="KW-0813">Transport</keyword>
<keyword evidence="6 7" id="KW-0472">Membrane</keyword>
<dbReference type="GO" id="GO:0006865">
    <property type="term" value="P:amino acid transport"/>
    <property type="evidence" value="ECO:0007669"/>
    <property type="project" value="TreeGrafter"/>
</dbReference>
<evidence type="ECO:0000313" key="9">
    <source>
        <dbReference type="EMBL" id="QDR79317.1"/>
    </source>
</evidence>
<dbReference type="CDD" id="cd06261">
    <property type="entry name" value="TM_PBP2"/>
    <property type="match status" value="1"/>
</dbReference>
<dbReference type="GO" id="GO:0022857">
    <property type="term" value="F:transmembrane transporter activity"/>
    <property type="evidence" value="ECO:0007669"/>
    <property type="project" value="InterPro"/>
</dbReference>
<dbReference type="NCBIfam" id="TIGR01726">
    <property type="entry name" value="HEQRo_perm_3TM"/>
    <property type="match status" value="1"/>
</dbReference>
<dbReference type="InterPro" id="IPR035906">
    <property type="entry name" value="MetI-like_sf"/>
</dbReference>
<evidence type="ECO:0000256" key="2">
    <source>
        <dbReference type="ARBA" id="ARBA00022448"/>
    </source>
</evidence>
<keyword evidence="10" id="KW-1185">Reference proteome</keyword>
<dbReference type="KEGG" id="sted:SPTER_05900"/>
<evidence type="ECO:0000256" key="7">
    <source>
        <dbReference type="RuleBase" id="RU363032"/>
    </source>
</evidence>
<dbReference type="AlphaFoldDB" id="A0A517DPT4"/>
<dbReference type="SUPFAM" id="SSF161098">
    <property type="entry name" value="MetI-like"/>
    <property type="match status" value="1"/>
</dbReference>
<feature type="transmembrane region" description="Helical" evidence="7">
    <location>
        <begin position="171"/>
        <end position="191"/>
    </location>
</feature>